<evidence type="ECO:0000313" key="1">
    <source>
        <dbReference type="EMBL" id="MCH4821765.1"/>
    </source>
</evidence>
<protein>
    <submittedName>
        <fullName evidence="1">Uncharacterized protein</fullName>
    </submittedName>
</protein>
<dbReference type="Proteomes" id="UP001139226">
    <property type="component" value="Unassembled WGS sequence"/>
</dbReference>
<comment type="caution">
    <text evidence="1">The sequence shown here is derived from an EMBL/GenBank/DDBJ whole genome shotgun (WGS) entry which is preliminary data.</text>
</comment>
<evidence type="ECO:0000313" key="2">
    <source>
        <dbReference type="Proteomes" id="UP001139226"/>
    </source>
</evidence>
<gene>
    <name evidence="1" type="ORF">ML462_01150</name>
</gene>
<name>A0A9X1V0T1_9FLAO</name>
<dbReference type="AlphaFoldDB" id="A0A9X1V0T1"/>
<sequence>MKKIVLTLLFIPGVFYSQTYYSSETKYYEPKEREQIERTIEVGTDTITITTKATGVTDIQKLVIKYSREGKMNRIGKAMIYECLAANGPFMYDVGVQLKDNVK</sequence>
<keyword evidence="2" id="KW-1185">Reference proteome</keyword>
<dbReference type="RefSeq" id="WP_240711895.1">
    <property type="nucleotide sequence ID" value="NZ_JAKVTV010000001.1"/>
</dbReference>
<dbReference type="EMBL" id="JAKVTV010000001">
    <property type="protein sequence ID" value="MCH4821765.1"/>
    <property type="molecule type" value="Genomic_DNA"/>
</dbReference>
<accession>A0A9X1V0T1</accession>
<organism evidence="1 2">
    <name type="scientific">Christiangramia lutea</name>
    <dbReference type="NCBI Taxonomy" id="1607951"/>
    <lineage>
        <taxon>Bacteria</taxon>
        <taxon>Pseudomonadati</taxon>
        <taxon>Bacteroidota</taxon>
        <taxon>Flavobacteriia</taxon>
        <taxon>Flavobacteriales</taxon>
        <taxon>Flavobacteriaceae</taxon>
        <taxon>Christiangramia</taxon>
    </lineage>
</organism>
<proteinExistence type="predicted"/>
<reference evidence="1" key="1">
    <citation type="submission" date="2022-03" db="EMBL/GenBank/DDBJ databases">
        <title>Gramella crocea sp. nov., isolated from activated sludge of a seafood processing plant.</title>
        <authorList>
            <person name="Zhang X."/>
        </authorList>
    </citation>
    <scope>NUCLEOTIDE SEQUENCE</scope>
    <source>
        <strain evidence="1">YJ019</strain>
    </source>
</reference>